<dbReference type="PANTHER" id="PTHR33361:SF16">
    <property type="entry name" value="DUF885 DOMAIN-CONTAINING PROTEIN"/>
    <property type="match status" value="1"/>
</dbReference>
<dbReference type="InParanoid" id="F1Z8Q6"/>
<dbReference type="STRING" id="983920.Y88_1031"/>
<accession>F1Z8Q6</accession>
<dbReference type="EMBL" id="AEWJ01000037">
    <property type="protein sequence ID" value="EGD58969.1"/>
    <property type="molecule type" value="Genomic_DNA"/>
</dbReference>
<sequence>MVPGPAMGVIRQGITARSDLPLFHRYNRLALVGLLIPALASCATPARHPATSTTAISAAIDSPPASHRVHSAPADATPSTDSAPTAENAASQLDRLFAEETRSEQDLDPVDALARGEPVAHDLLVQVFTPELSTRQRALNTRALQQLEGIDRAALDPQRRLSYDVFRHMLLDQKDMLDPSTQSLIAAQPFSQFNGFHVEFPEMAATDEGGTLRTLADFEARIALERTLPVLFDNAIARFREGMANGAVEPRLIVSDMIAQIDTILARPPADSLFTSPARNLPRSFSLATRARLEREFLAATTQSVYPAYRRLRAFLANEYLPVARTDVGLSAIPGGARLYRLLLREHTTLALDPDEVHRIGLSEVARIRAQMESVEHELGYTVPLNDFFEVIRSDRRFHPRTAQDLARGYREVGDAVALLAPHYFRHLPRTPLLIMPYPAFRARYEAGGGYSQGMPDGSRPGIFFYNTYDLPHRFLTGITTLYLHEGAPGHHFQISLAQENTSLPDFQRFGGNAAYVEGWALYAETLGYEMGFYTDPMQHWGTLDDEMLRAMRLVVDTGLHTRGWTREQAIDYMLANSGTGRIDATTEVDRYIANPGQAVAYKIGAMTIQRLRHQAVRELGPRFDIRDFHDEVLMSGALPLDVLDAKIQRWIADQESTSGTSAPAFKPALRAPDLHASAQPD</sequence>
<dbReference type="eggNOG" id="COG4805">
    <property type="taxonomic scope" value="Bacteria"/>
</dbReference>
<evidence type="ECO:0000313" key="3">
    <source>
        <dbReference type="Proteomes" id="UP000004728"/>
    </source>
</evidence>
<evidence type="ECO:0008006" key="4">
    <source>
        <dbReference type="Google" id="ProtNLM"/>
    </source>
</evidence>
<dbReference type="Proteomes" id="UP000004728">
    <property type="component" value="Unassembled WGS sequence"/>
</dbReference>
<organism evidence="2 3">
    <name type="scientific">Novosphingobium nitrogenifigens DSM 19370</name>
    <dbReference type="NCBI Taxonomy" id="983920"/>
    <lineage>
        <taxon>Bacteria</taxon>
        <taxon>Pseudomonadati</taxon>
        <taxon>Pseudomonadota</taxon>
        <taxon>Alphaproteobacteria</taxon>
        <taxon>Sphingomonadales</taxon>
        <taxon>Sphingomonadaceae</taxon>
        <taxon>Novosphingobium</taxon>
    </lineage>
</organism>
<dbReference type="OrthoDB" id="9763405at2"/>
<evidence type="ECO:0000313" key="2">
    <source>
        <dbReference type="EMBL" id="EGD58969.1"/>
    </source>
</evidence>
<dbReference type="Pfam" id="PF05960">
    <property type="entry name" value="DUF885"/>
    <property type="match status" value="1"/>
</dbReference>
<evidence type="ECO:0000256" key="1">
    <source>
        <dbReference type="SAM" id="MobiDB-lite"/>
    </source>
</evidence>
<keyword evidence="3" id="KW-1185">Reference proteome</keyword>
<feature type="region of interest" description="Disordered" evidence="1">
    <location>
        <begin position="62"/>
        <end position="88"/>
    </location>
</feature>
<dbReference type="InterPro" id="IPR010281">
    <property type="entry name" value="DUF885"/>
</dbReference>
<gene>
    <name evidence="2" type="ORF">Y88_1031</name>
</gene>
<dbReference type="HOGENOM" id="CLU_018914_1_0_5"/>
<feature type="compositionally biased region" description="Polar residues" evidence="1">
    <location>
        <begin position="77"/>
        <end position="88"/>
    </location>
</feature>
<reference evidence="2 3" key="1">
    <citation type="journal article" date="2012" name="J. Bacteriol.">
        <title>Draft Genome Sequence of Novosphingobium nitrogenifigens Y88T.</title>
        <authorList>
            <person name="Strabala T.J."/>
            <person name="Macdonald L."/>
            <person name="Liu V."/>
            <person name="Smit A.M."/>
        </authorList>
    </citation>
    <scope>NUCLEOTIDE SEQUENCE [LARGE SCALE GENOMIC DNA]</scope>
    <source>
        <strain evidence="2 3">DSM 19370</strain>
    </source>
</reference>
<dbReference type="RefSeq" id="WP_008065834.1">
    <property type="nucleotide sequence ID" value="NZ_AQWK01000001.1"/>
</dbReference>
<dbReference type="PANTHER" id="PTHR33361">
    <property type="entry name" value="GLR0591 PROTEIN"/>
    <property type="match status" value="1"/>
</dbReference>
<comment type="caution">
    <text evidence="2">The sequence shown here is derived from an EMBL/GenBank/DDBJ whole genome shotgun (WGS) entry which is preliminary data.</text>
</comment>
<feature type="region of interest" description="Disordered" evidence="1">
    <location>
        <begin position="656"/>
        <end position="682"/>
    </location>
</feature>
<dbReference type="AlphaFoldDB" id="F1Z8Q6"/>
<name>F1Z8Q6_9SPHN</name>
<proteinExistence type="predicted"/>
<protein>
    <recommendedName>
        <fullName evidence="4">DUF885 domain-containing protein</fullName>
    </recommendedName>
</protein>